<feature type="compositionally biased region" description="Low complexity" evidence="1">
    <location>
        <begin position="640"/>
        <end position="652"/>
    </location>
</feature>
<keyword evidence="2" id="KW-1133">Transmembrane helix</keyword>
<dbReference type="STRING" id="1802410.A3H75_00510"/>
<dbReference type="EMBL" id="MGES01000031">
    <property type="protein sequence ID" value="OGL88708.1"/>
    <property type="molecule type" value="Genomic_DNA"/>
</dbReference>
<dbReference type="Pfam" id="PF04294">
    <property type="entry name" value="VanW"/>
    <property type="match status" value="1"/>
</dbReference>
<dbReference type="Proteomes" id="UP000176678">
    <property type="component" value="Unassembled WGS sequence"/>
</dbReference>
<feature type="domain" description="YoaR-like putative peptidoglycan binding" evidence="3">
    <location>
        <begin position="276"/>
        <end position="346"/>
    </location>
</feature>
<evidence type="ECO:0000256" key="2">
    <source>
        <dbReference type="SAM" id="Phobius"/>
    </source>
</evidence>
<dbReference type="Pfam" id="PF12229">
    <property type="entry name" value="PG_binding_4"/>
    <property type="match status" value="2"/>
</dbReference>
<keyword evidence="2" id="KW-0812">Transmembrane</keyword>
<keyword evidence="2" id="KW-0472">Membrane</keyword>
<name>A0A1F7VF13_9BACT</name>
<sequence>MSEEQAHHRKRLITILVVVGVLWLLAMGRAVYAFQDKKVIYDGVKIGAQDFSGLTSVQAKEKILAFESRMSVQGLSFSYRTAQDEERQAVIYPVVFRSDGTDSRDIIDVDVEATVDALWAVGRTGTVVRKVGERIASQWYGRKIPAVVSVDRELFRDVVRLNLASDEQAARDARVVYEQGVFSVEPDETGVAYTVDRGLDDAVALIRRLELRPIAVDRTVDKPSITVAALSPLVPFLTPVAADDIAVTYEDPNKKEKFSWTLDHEKIAMLLQVTQDEKAGFVLGLSEEALGAWVKETIAPQVEVQARDAKFKIEGERVVEFQSSRTGVEINTPALLGALSQVVAARLDRLVRGENGPFLAEQSTVSLAVQTAEPKIKTGDINNLGIQEILGIGTSSWRGSPANRIKNIRNGMNKLNGLLIKPGEEFSLLAALRPFTLAGGYLPELVIKGDKIEPEIGGGLCQIGTTSFRMAMNSGLPVTKRTNHGLVVTYYNDPTNGNPGTDATIYDPAPDFRFMNDTGHYLLWTTYMDSAAGKLEFTLWGTSDGRKGSYSAPVVHSWIGTGPMKEIETTDLKPGQRKCQSRHPGAVASFTYTVDLPGGEKKETLYKSYYRPLPEICSVGVEQKTEDGAAPVEGAPTEGTPTDAPVADTPPVSVDDLAG</sequence>
<gene>
    <name evidence="4" type="ORF">A3H75_00510</name>
</gene>
<feature type="domain" description="YoaR-like putative peptidoglycan binding" evidence="3">
    <location>
        <begin position="107"/>
        <end position="208"/>
    </location>
</feature>
<feature type="region of interest" description="Disordered" evidence="1">
    <location>
        <begin position="622"/>
        <end position="659"/>
    </location>
</feature>
<proteinExistence type="predicted"/>
<dbReference type="PANTHER" id="PTHR35788:SF1">
    <property type="entry name" value="EXPORTED PROTEIN"/>
    <property type="match status" value="1"/>
</dbReference>
<dbReference type="PANTHER" id="PTHR35788">
    <property type="entry name" value="EXPORTED PROTEIN-RELATED"/>
    <property type="match status" value="1"/>
</dbReference>
<organism evidence="4 5">
    <name type="scientific">Candidatus Uhrbacteria bacterium RIFCSPLOWO2_02_FULL_51_9</name>
    <dbReference type="NCBI Taxonomy" id="1802410"/>
    <lineage>
        <taxon>Bacteria</taxon>
        <taxon>Candidatus Uhriibacteriota</taxon>
    </lineage>
</organism>
<dbReference type="InterPro" id="IPR052913">
    <property type="entry name" value="Glycopeptide_resist_protein"/>
</dbReference>
<evidence type="ECO:0000313" key="5">
    <source>
        <dbReference type="Proteomes" id="UP000176678"/>
    </source>
</evidence>
<reference evidence="4 5" key="1">
    <citation type="journal article" date="2016" name="Nat. Commun.">
        <title>Thousands of microbial genomes shed light on interconnected biogeochemical processes in an aquifer system.</title>
        <authorList>
            <person name="Anantharaman K."/>
            <person name="Brown C.T."/>
            <person name="Hug L.A."/>
            <person name="Sharon I."/>
            <person name="Castelle C.J."/>
            <person name="Probst A.J."/>
            <person name="Thomas B.C."/>
            <person name="Singh A."/>
            <person name="Wilkins M.J."/>
            <person name="Karaoz U."/>
            <person name="Brodie E.L."/>
            <person name="Williams K.H."/>
            <person name="Hubbard S.S."/>
            <person name="Banfield J.F."/>
        </authorList>
    </citation>
    <scope>NUCLEOTIDE SEQUENCE [LARGE SCALE GENOMIC DNA]</scope>
</reference>
<feature type="transmembrane region" description="Helical" evidence="2">
    <location>
        <begin position="12"/>
        <end position="32"/>
    </location>
</feature>
<protein>
    <recommendedName>
        <fullName evidence="3">YoaR-like putative peptidoglycan binding domain-containing protein</fullName>
    </recommendedName>
</protein>
<dbReference type="InterPro" id="IPR007391">
    <property type="entry name" value="Vancomycin_resist_VanW"/>
</dbReference>
<comment type="caution">
    <text evidence="4">The sequence shown here is derived from an EMBL/GenBank/DDBJ whole genome shotgun (WGS) entry which is preliminary data.</text>
</comment>
<evidence type="ECO:0000313" key="4">
    <source>
        <dbReference type="EMBL" id="OGL88708.1"/>
    </source>
</evidence>
<evidence type="ECO:0000259" key="3">
    <source>
        <dbReference type="Pfam" id="PF12229"/>
    </source>
</evidence>
<dbReference type="AlphaFoldDB" id="A0A1F7VF13"/>
<dbReference type="InterPro" id="IPR022029">
    <property type="entry name" value="YoaR-like_PG-bd"/>
</dbReference>
<evidence type="ECO:0000256" key="1">
    <source>
        <dbReference type="SAM" id="MobiDB-lite"/>
    </source>
</evidence>
<accession>A0A1F7VF13</accession>